<dbReference type="AlphaFoldDB" id="A0A8H3VKN9"/>
<evidence type="ECO:0000313" key="4">
    <source>
        <dbReference type="EMBL" id="KAE9988683.1"/>
    </source>
</evidence>
<evidence type="ECO:0000313" key="6">
    <source>
        <dbReference type="Proteomes" id="UP000447873"/>
    </source>
</evidence>
<feature type="domain" description="DUF6594" evidence="3">
    <location>
        <begin position="94"/>
        <end position="322"/>
    </location>
</feature>
<evidence type="ECO:0000313" key="7">
    <source>
        <dbReference type="Proteomes" id="UP000490939"/>
    </source>
</evidence>
<comment type="caution">
    <text evidence="4">The sequence shown here is derived from an EMBL/GenBank/DDBJ whole genome shotgun (WGS) entry which is preliminary data.</text>
</comment>
<dbReference type="Proteomes" id="UP000490939">
    <property type="component" value="Unassembled WGS sequence"/>
</dbReference>
<feature type="region of interest" description="Disordered" evidence="1">
    <location>
        <begin position="52"/>
        <end position="72"/>
    </location>
</feature>
<accession>A0A8H3VKN9</accession>
<evidence type="ECO:0000256" key="1">
    <source>
        <dbReference type="SAM" id="MobiDB-lite"/>
    </source>
</evidence>
<gene>
    <name evidence="5" type="ORF">EG327_000677</name>
    <name evidence="4" type="ORF">EG328_008700</name>
</gene>
<protein>
    <recommendedName>
        <fullName evidence="3">DUF6594 domain-containing protein</fullName>
    </recommendedName>
</protein>
<evidence type="ECO:0000313" key="5">
    <source>
        <dbReference type="EMBL" id="KAE9990964.1"/>
    </source>
</evidence>
<feature type="region of interest" description="Disordered" evidence="1">
    <location>
        <begin position="1"/>
        <end position="38"/>
    </location>
</feature>
<dbReference type="InterPro" id="IPR046529">
    <property type="entry name" value="DUF6594"/>
</dbReference>
<proteinExistence type="predicted"/>
<feature type="transmembrane region" description="Helical" evidence="2">
    <location>
        <begin position="310"/>
        <end position="329"/>
    </location>
</feature>
<evidence type="ECO:0000259" key="3">
    <source>
        <dbReference type="Pfam" id="PF20237"/>
    </source>
</evidence>
<evidence type="ECO:0000256" key="2">
    <source>
        <dbReference type="SAM" id="Phobius"/>
    </source>
</evidence>
<feature type="transmembrane region" description="Helical" evidence="2">
    <location>
        <begin position="283"/>
        <end position="303"/>
    </location>
</feature>
<dbReference type="EMBL" id="WNWS01000005">
    <property type="protein sequence ID" value="KAE9988683.1"/>
    <property type="molecule type" value="Genomic_DNA"/>
</dbReference>
<reference evidence="4 6" key="1">
    <citation type="submission" date="2018-12" db="EMBL/GenBank/DDBJ databases">
        <title>Venturia inaequalis Genome Resource.</title>
        <authorList>
            <person name="Lichtner F.J."/>
        </authorList>
    </citation>
    <scope>NUCLEOTIDE SEQUENCE [LARGE SCALE GENOMIC DNA]</scope>
    <source>
        <strain evidence="4 6">120213</strain>
        <strain evidence="5 7">DMI_063113</strain>
    </source>
</reference>
<keyword evidence="2" id="KW-1133">Transmembrane helix</keyword>
<dbReference type="Pfam" id="PF20237">
    <property type="entry name" value="DUF6594"/>
    <property type="match status" value="1"/>
</dbReference>
<dbReference type="EMBL" id="WNWR01000114">
    <property type="protein sequence ID" value="KAE9990964.1"/>
    <property type="molecule type" value="Genomic_DNA"/>
</dbReference>
<organism evidence="4 6">
    <name type="scientific">Venturia inaequalis</name>
    <name type="common">Apple scab fungus</name>
    <dbReference type="NCBI Taxonomy" id="5025"/>
    <lineage>
        <taxon>Eukaryota</taxon>
        <taxon>Fungi</taxon>
        <taxon>Dikarya</taxon>
        <taxon>Ascomycota</taxon>
        <taxon>Pezizomycotina</taxon>
        <taxon>Dothideomycetes</taxon>
        <taxon>Pleosporomycetidae</taxon>
        <taxon>Venturiales</taxon>
        <taxon>Venturiaceae</taxon>
        <taxon>Venturia</taxon>
    </lineage>
</organism>
<keyword evidence="7" id="KW-1185">Reference proteome</keyword>
<keyword evidence="2" id="KW-0812">Transmembrane</keyword>
<sequence>MSEPSPSALEKGLQTGRSASASASASDGDSTSFPPSPYKSWDSWISSAKTFLSRSSSLPSEEKPRVNSDISRSRWRIGSAKREIPDDHYPSTAGLRELEEQLDELDKEVALSRPGDLTTRDLRPEDANTRKELMDEIEARFCEYTNLISAAQQLVAANRPAGFEYRSVVNYIRRNHPLQDEELAWIYCKEDLITLRPSREHTWLDYGVEHVLKVLNCNTIEYLFCSPETKQKGDGVGVYYTRSRINVLVISIITLMILVLLVVPVYILYHLVNSKETGRTDGICLGTLLVFTLAFSAVLSLFTKARRHEILGVAAGYCTVLVVFLGNVGNNVTRSS</sequence>
<keyword evidence="2" id="KW-0472">Membrane</keyword>
<dbReference type="PANTHER" id="PTHR34502">
    <property type="entry name" value="DUF6594 DOMAIN-CONTAINING PROTEIN-RELATED"/>
    <property type="match status" value="1"/>
</dbReference>
<dbReference type="PANTHER" id="PTHR34502:SF3">
    <property type="entry name" value="DUF6594 DOMAIN-CONTAINING PROTEIN"/>
    <property type="match status" value="1"/>
</dbReference>
<dbReference type="Proteomes" id="UP000447873">
    <property type="component" value="Unassembled WGS sequence"/>
</dbReference>
<feature type="transmembrane region" description="Helical" evidence="2">
    <location>
        <begin position="247"/>
        <end position="271"/>
    </location>
</feature>
<name>A0A8H3VKN9_VENIN</name>